<dbReference type="HOGENOM" id="CLU_1534485_0_0_1"/>
<dbReference type="GO" id="GO:0005739">
    <property type="term" value="C:mitochondrion"/>
    <property type="evidence" value="ECO:0007669"/>
    <property type="project" value="TreeGrafter"/>
</dbReference>
<dbReference type="EnsemblMetazoa" id="SMAR004833-RA">
    <property type="protein sequence ID" value="SMAR004833-PA"/>
    <property type="gene ID" value="SMAR004833"/>
</dbReference>
<reference evidence="6" key="1">
    <citation type="submission" date="2011-05" db="EMBL/GenBank/DDBJ databases">
        <authorList>
            <person name="Richards S.R."/>
            <person name="Qu J."/>
            <person name="Jiang H."/>
            <person name="Jhangiani S.N."/>
            <person name="Agravi P."/>
            <person name="Goodspeed R."/>
            <person name="Gross S."/>
            <person name="Mandapat C."/>
            <person name="Jackson L."/>
            <person name="Mathew T."/>
            <person name="Pu L."/>
            <person name="Thornton R."/>
            <person name="Saada N."/>
            <person name="Wilczek-Boney K.B."/>
            <person name="Lee S."/>
            <person name="Kovar C."/>
            <person name="Wu Y."/>
            <person name="Scherer S.E."/>
            <person name="Worley K.C."/>
            <person name="Muzny D.M."/>
            <person name="Gibbs R."/>
        </authorList>
    </citation>
    <scope>NUCLEOTIDE SEQUENCE</scope>
    <source>
        <strain evidence="6">Brora</strain>
    </source>
</reference>
<keyword evidence="6" id="KW-1185">Reference proteome</keyword>
<name>T1IUK7_STRMM</name>
<evidence type="ECO:0000256" key="3">
    <source>
        <dbReference type="ARBA" id="ARBA00029631"/>
    </source>
</evidence>
<dbReference type="Proteomes" id="UP000014500">
    <property type="component" value="Unassembled WGS sequence"/>
</dbReference>
<reference evidence="5" key="2">
    <citation type="submission" date="2015-02" db="UniProtKB">
        <authorList>
            <consortium name="EnsemblMetazoa"/>
        </authorList>
    </citation>
    <scope>IDENTIFICATION</scope>
</reference>
<dbReference type="AlphaFoldDB" id="T1IUK7"/>
<dbReference type="PANTHER" id="PTHR11001:SF2">
    <property type="entry name" value="MITOCHONDRIAL FISSION PROCESS PROTEIN 1"/>
    <property type="match status" value="1"/>
</dbReference>
<organism evidence="5 6">
    <name type="scientific">Strigamia maritima</name>
    <name type="common">European centipede</name>
    <name type="synonym">Geophilus maritimus</name>
    <dbReference type="NCBI Taxonomy" id="126957"/>
    <lineage>
        <taxon>Eukaryota</taxon>
        <taxon>Metazoa</taxon>
        <taxon>Ecdysozoa</taxon>
        <taxon>Arthropoda</taxon>
        <taxon>Myriapoda</taxon>
        <taxon>Chilopoda</taxon>
        <taxon>Pleurostigmophora</taxon>
        <taxon>Geophilomorpha</taxon>
        <taxon>Linotaeniidae</taxon>
        <taxon>Strigamia</taxon>
    </lineage>
</organism>
<evidence type="ECO:0000313" key="6">
    <source>
        <dbReference type="Proteomes" id="UP000014500"/>
    </source>
</evidence>
<proteinExistence type="inferred from homology"/>
<evidence type="ECO:0000256" key="4">
    <source>
        <dbReference type="SAM" id="MobiDB-lite"/>
    </source>
</evidence>
<accession>T1IUK7</accession>
<feature type="compositionally biased region" description="Basic and acidic residues" evidence="4">
    <location>
        <begin position="91"/>
        <end position="102"/>
    </location>
</feature>
<evidence type="ECO:0000313" key="5">
    <source>
        <dbReference type="EnsemblMetazoa" id="SMAR004833-PA"/>
    </source>
</evidence>
<evidence type="ECO:0000256" key="2">
    <source>
        <dbReference type="ARBA" id="ARBA00017835"/>
    </source>
</evidence>
<evidence type="ECO:0000256" key="1">
    <source>
        <dbReference type="ARBA" id="ARBA00009224"/>
    </source>
</evidence>
<dbReference type="PANTHER" id="PTHR11001">
    <property type="entry name" value="MITOCHONDRIAL FISSION PROCESS PROTEIN 1"/>
    <property type="match status" value="1"/>
</dbReference>
<dbReference type="GO" id="GO:0000266">
    <property type="term" value="P:mitochondrial fission"/>
    <property type="evidence" value="ECO:0007669"/>
    <property type="project" value="TreeGrafter"/>
</dbReference>
<comment type="similarity">
    <text evidence="1">Belongs to the MTFP1 family.</text>
</comment>
<feature type="region of interest" description="Disordered" evidence="4">
    <location>
        <begin position="1"/>
        <end position="113"/>
    </location>
</feature>
<dbReference type="EMBL" id="JH431541">
    <property type="status" value="NOT_ANNOTATED_CDS"/>
    <property type="molecule type" value="Genomic_DNA"/>
</dbReference>
<dbReference type="eggNOG" id="KOG3945">
    <property type="taxonomic scope" value="Eukaryota"/>
</dbReference>
<sequence length="175" mass="20071">MSEPRRKGRLFRDEPKEPPREQPKETEKSNSPLVRQTDHTLPPHDGSFKSELKPESKPQQRPVPSPQEKERPPPPSSPPAQLPMQTQKPRPPQEAKSQELDARSLWVKKTSEASRRADVDLYRETPVRFLGYSEEVGEALRPFIPKLIVRGSYLMTSVYILADTMDKTVKTSEVY</sequence>
<dbReference type="InterPro" id="IPR019560">
    <property type="entry name" value="Mitochondrial_18_kDa_protein"/>
</dbReference>
<protein>
    <recommendedName>
        <fullName evidence="2">Mitochondrial fission process protein 1</fullName>
    </recommendedName>
    <alternativeName>
        <fullName evidence="3">Mitochondrial 18 kDa protein</fullName>
    </alternativeName>
</protein>
<feature type="compositionally biased region" description="Basic and acidic residues" evidence="4">
    <location>
        <begin position="36"/>
        <end position="58"/>
    </location>
</feature>
<dbReference type="Pfam" id="PF10558">
    <property type="entry name" value="MTP18"/>
    <property type="match status" value="1"/>
</dbReference>
<feature type="compositionally biased region" description="Basic and acidic residues" evidence="4">
    <location>
        <begin position="10"/>
        <end position="28"/>
    </location>
</feature>